<dbReference type="Gene3D" id="3.30.70.3250">
    <property type="entry name" value="Ribonuclease P, Pop5 subunit"/>
    <property type="match status" value="1"/>
</dbReference>
<reference evidence="3 4" key="1">
    <citation type="submission" date="2021-06" db="EMBL/GenBank/DDBJ databases">
        <title>Caerostris extrusa draft genome.</title>
        <authorList>
            <person name="Kono N."/>
            <person name="Arakawa K."/>
        </authorList>
    </citation>
    <scope>NUCLEOTIDE SEQUENCE [LARGE SCALE GENOMIC DNA]</scope>
</reference>
<dbReference type="Proteomes" id="UP001054945">
    <property type="component" value="Unassembled WGS sequence"/>
</dbReference>
<comment type="similarity">
    <text evidence="1">Belongs to the eukaryotic/archaeal RNase P protein component 2 family.</text>
</comment>
<name>A0AAV4Y048_CAEEX</name>
<dbReference type="PANTHER" id="PTHR15441">
    <property type="entry name" value="RIBONUCLEASE P PROTEIN SUBUNIT P14"/>
    <property type="match status" value="1"/>
</dbReference>
<dbReference type="GO" id="GO:0001682">
    <property type="term" value="P:tRNA 5'-leader removal"/>
    <property type="evidence" value="ECO:0007669"/>
    <property type="project" value="InterPro"/>
</dbReference>
<comment type="caution">
    <text evidence="3">The sequence shown here is derived from an EMBL/GenBank/DDBJ whole genome shotgun (WGS) entry which is preliminary data.</text>
</comment>
<evidence type="ECO:0000313" key="4">
    <source>
        <dbReference type="Proteomes" id="UP001054945"/>
    </source>
</evidence>
<dbReference type="Pfam" id="PF01900">
    <property type="entry name" value="RNase_P_Rpp14"/>
    <property type="match status" value="1"/>
</dbReference>
<dbReference type="EMBL" id="BPLR01001208">
    <property type="protein sequence ID" value="GIZ00796.1"/>
    <property type="molecule type" value="Genomic_DNA"/>
</dbReference>
<evidence type="ECO:0000256" key="2">
    <source>
        <dbReference type="ARBA" id="ARBA00022694"/>
    </source>
</evidence>
<dbReference type="InterPro" id="IPR002759">
    <property type="entry name" value="Pop5/Rpp14/Rnp2-like"/>
</dbReference>
<keyword evidence="2" id="KW-0819">tRNA processing</keyword>
<dbReference type="InterPro" id="IPR038085">
    <property type="entry name" value="Rnp2-like_sf"/>
</dbReference>
<evidence type="ECO:0000313" key="3">
    <source>
        <dbReference type="EMBL" id="GIZ00796.1"/>
    </source>
</evidence>
<dbReference type="GO" id="GO:0033204">
    <property type="term" value="F:ribonuclease P RNA binding"/>
    <property type="evidence" value="ECO:0007669"/>
    <property type="project" value="TreeGrafter"/>
</dbReference>
<dbReference type="GO" id="GO:0005730">
    <property type="term" value="C:nucleolus"/>
    <property type="evidence" value="ECO:0007669"/>
    <property type="project" value="TreeGrafter"/>
</dbReference>
<evidence type="ECO:0000256" key="1">
    <source>
        <dbReference type="ARBA" id="ARBA00010800"/>
    </source>
</evidence>
<organism evidence="3 4">
    <name type="scientific">Caerostris extrusa</name>
    <name type="common">Bark spider</name>
    <name type="synonym">Caerostris bankana</name>
    <dbReference type="NCBI Taxonomy" id="172846"/>
    <lineage>
        <taxon>Eukaryota</taxon>
        <taxon>Metazoa</taxon>
        <taxon>Ecdysozoa</taxon>
        <taxon>Arthropoda</taxon>
        <taxon>Chelicerata</taxon>
        <taxon>Arachnida</taxon>
        <taxon>Araneae</taxon>
        <taxon>Araneomorphae</taxon>
        <taxon>Entelegynae</taxon>
        <taxon>Araneoidea</taxon>
        <taxon>Araneidae</taxon>
        <taxon>Caerostris</taxon>
    </lineage>
</organism>
<dbReference type="AlphaFoldDB" id="A0AAV4Y048"/>
<dbReference type="GO" id="GO:0030681">
    <property type="term" value="C:multimeric ribonuclease P complex"/>
    <property type="evidence" value="ECO:0007669"/>
    <property type="project" value="TreeGrafter"/>
</dbReference>
<dbReference type="SUPFAM" id="SSF160350">
    <property type="entry name" value="Rnp2-like"/>
    <property type="match status" value="1"/>
</dbReference>
<dbReference type="PANTHER" id="PTHR15441:SF1">
    <property type="entry name" value="RIBONUCLEASE P PROTEIN SUBUNIT P14"/>
    <property type="match status" value="1"/>
</dbReference>
<accession>A0AAV4Y048</accession>
<gene>
    <name evidence="3" type="primary">AVEN_175977_1</name>
    <name evidence="3" type="ORF">CEXT_96181</name>
</gene>
<keyword evidence="4" id="KW-1185">Reference proteome</keyword>
<protein>
    <submittedName>
        <fullName evidence="3">Ribonuclease P</fullName>
    </submittedName>
</protein>
<proteinExistence type="inferred from homology"/>
<sequence>MDINIFRYVISSALKKVYGNMSCSIPVEILQYREKDRRGIIRIPSKETVKTWSALVLFSSYDDLECMFRVYKASPFYLV</sequence>